<reference evidence="3" key="1">
    <citation type="journal article" date="2019" name="Int. J. Syst. Evol. Microbiol.">
        <title>The Global Catalogue of Microorganisms (GCM) 10K type strain sequencing project: providing services to taxonomists for standard genome sequencing and annotation.</title>
        <authorList>
            <consortium name="The Broad Institute Genomics Platform"/>
            <consortium name="The Broad Institute Genome Sequencing Center for Infectious Disease"/>
            <person name="Wu L."/>
            <person name="Ma J."/>
        </authorList>
    </citation>
    <scope>NUCLEOTIDE SEQUENCE [LARGE SCALE GENOMIC DNA]</scope>
    <source>
        <strain evidence="3">CAIM 431</strain>
    </source>
</reference>
<proteinExistence type="predicted"/>
<evidence type="ECO:0000313" key="2">
    <source>
        <dbReference type="EMBL" id="MFD1889238.1"/>
    </source>
</evidence>
<keyword evidence="1" id="KW-0472">Membrane</keyword>
<sequence>MELTDYLSLGRRSWRLLLTLALLGALLGLLAGRAQQPRYLATAEVVVAVAGADSVDELNAASNYLDSIAQTYAAVGGSQLVLQPAAGAVGLDYDQAVAMTTVERREATSVIETTVQAGTAAQAAGLANAVAAEQTRRLPELIKLPSGARGGVEVTQITRAAEPKRPAGPSPLLFAAGGLGGGLVLGLALALLRARAPRPAPLRMERALAS</sequence>
<dbReference type="InterPro" id="IPR050445">
    <property type="entry name" value="Bact_polysacc_biosynth/exp"/>
</dbReference>
<feature type="transmembrane region" description="Helical" evidence="1">
    <location>
        <begin position="172"/>
        <end position="194"/>
    </location>
</feature>
<evidence type="ECO:0000256" key="1">
    <source>
        <dbReference type="SAM" id="Phobius"/>
    </source>
</evidence>
<name>A0ABW4RUF1_9ACTN</name>
<dbReference type="RefSeq" id="WP_343872228.1">
    <property type="nucleotide sequence ID" value="NZ_BAAAIX010000007.1"/>
</dbReference>
<dbReference type="Proteomes" id="UP001597326">
    <property type="component" value="Unassembled WGS sequence"/>
</dbReference>
<keyword evidence="3" id="KW-1185">Reference proteome</keyword>
<keyword evidence="1" id="KW-0812">Transmembrane</keyword>
<comment type="caution">
    <text evidence="2">The sequence shown here is derived from an EMBL/GenBank/DDBJ whole genome shotgun (WGS) entry which is preliminary data.</text>
</comment>
<evidence type="ECO:0008006" key="4">
    <source>
        <dbReference type="Google" id="ProtNLM"/>
    </source>
</evidence>
<gene>
    <name evidence="2" type="ORF">ACFSCS_03425</name>
</gene>
<accession>A0ABW4RUF1</accession>
<keyword evidence="1" id="KW-1133">Transmembrane helix</keyword>
<dbReference type="EMBL" id="JBHUFZ010000008">
    <property type="protein sequence ID" value="MFD1889238.1"/>
    <property type="molecule type" value="Genomic_DNA"/>
</dbReference>
<evidence type="ECO:0000313" key="3">
    <source>
        <dbReference type="Proteomes" id="UP001597326"/>
    </source>
</evidence>
<organism evidence="2 3">
    <name type="scientific">Luteococcus peritonei</name>
    <dbReference type="NCBI Taxonomy" id="88874"/>
    <lineage>
        <taxon>Bacteria</taxon>
        <taxon>Bacillati</taxon>
        <taxon>Actinomycetota</taxon>
        <taxon>Actinomycetes</taxon>
        <taxon>Propionibacteriales</taxon>
        <taxon>Propionibacteriaceae</taxon>
        <taxon>Luteococcus</taxon>
    </lineage>
</organism>
<dbReference type="PANTHER" id="PTHR32309">
    <property type="entry name" value="TYROSINE-PROTEIN KINASE"/>
    <property type="match status" value="1"/>
</dbReference>
<protein>
    <recommendedName>
        <fullName evidence="4">Polysaccharide chain length determinant N-terminal domain-containing protein</fullName>
    </recommendedName>
</protein>
<dbReference type="PANTHER" id="PTHR32309:SF31">
    <property type="entry name" value="CAPSULAR EXOPOLYSACCHARIDE FAMILY"/>
    <property type="match status" value="1"/>
</dbReference>